<evidence type="ECO:0008006" key="3">
    <source>
        <dbReference type="Google" id="ProtNLM"/>
    </source>
</evidence>
<sequence>MNFAETVSFIAQSLSLYYSDHNLECVKNWIDHEKVDWEAVVKVSTQHYVLPALYANLKKADLVSLLPEDLVAYMQYISKLNMERNDEIIKQCLDIKDLFQKHDLDPVFLKGTGLLLGKEELKHYRMLADIDILLPKDQNAQAYQLLQKNGYYTNKKITDIPTERHRPRLVHENYIASVEIHDEVLRTPNDRYLSGATVIDRRFRKSDINLPHLDDQLALAIASSQINDFGHDRRTISLKTMNDVLILKSRGAQLEMENHSLGKVLNNYISFVSEISKIKLEYHRNADTQLYLEEMRKILTDEKFREKQSKAAQKELYFKTRLGIIPKAIRNKEYRKWLWERLKVGNRVN</sequence>
<dbReference type="RefSeq" id="WP_085766072.1">
    <property type="nucleotide sequence ID" value="NZ_CP019344.1"/>
</dbReference>
<evidence type="ECO:0000313" key="1">
    <source>
        <dbReference type="EMBL" id="ARN77265.1"/>
    </source>
</evidence>
<organism evidence="1 2">
    <name type="scientific">Nonlabens spongiae</name>
    <dbReference type="NCBI Taxonomy" id="331648"/>
    <lineage>
        <taxon>Bacteria</taxon>
        <taxon>Pseudomonadati</taxon>
        <taxon>Bacteroidota</taxon>
        <taxon>Flavobacteriia</taxon>
        <taxon>Flavobacteriales</taxon>
        <taxon>Flavobacteriaceae</taxon>
        <taxon>Nonlabens</taxon>
    </lineage>
</organism>
<dbReference type="InterPro" id="IPR039498">
    <property type="entry name" value="NTP_transf_5"/>
</dbReference>
<dbReference type="EMBL" id="CP019344">
    <property type="protein sequence ID" value="ARN77265.1"/>
    <property type="molecule type" value="Genomic_DNA"/>
</dbReference>
<dbReference type="Proteomes" id="UP000193431">
    <property type="component" value="Chromosome"/>
</dbReference>
<evidence type="ECO:0000313" key="2">
    <source>
        <dbReference type="Proteomes" id="UP000193431"/>
    </source>
</evidence>
<dbReference type="Pfam" id="PF14907">
    <property type="entry name" value="NTP_transf_5"/>
    <property type="match status" value="1"/>
</dbReference>
<accession>A0A1W6MI41</accession>
<reference evidence="1 2" key="1">
    <citation type="submission" date="2016-11" db="EMBL/GenBank/DDBJ databases">
        <title>Trade-off between light-utilization and light-protection in marine flavobacteria.</title>
        <authorList>
            <person name="Kumagai Y."/>
        </authorList>
    </citation>
    <scope>NUCLEOTIDE SEQUENCE [LARGE SCALE GENOMIC DNA]</scope>
    <source>
        <strain evidence="1 2">JCM 13191</strain>
    </source>
</reference>
<keyword evidence="2" id="KW-1185">Reference proteome</keyword>
<gene>
    <name evidence="1" type="ORF">BST97_04310</name>
</gene>
<dbReference type="OrthoDB" id="1117814at2"/>
<proteinExistence type="predicted"/>
<dbReference type="STRING" id="331648.BST97_04310"/>
<dbReference type="AlphaFoldDB" id="A0A1W6MI41"/>
<protein>
    <recommendedName>
        <fullName evidence="3">Nucleotidyltransferase</fullName>
    </recommendedName>
</protein>
<name>A0A1W6MI41_9FLAO</name>